<dbReference type="PANTHER" id="PTHR12905">
    <property type="entry name" value="METALLOPHOSPHOESTERASE"/>
    <property type="match status" value="1"/>
</dbReference>
<dbReference type="InterPro" id="IPR029052">
    <property type="entry name" value="Metallo-depent_PP-like"/>
</dbReference>
<name>A0A6U3TKS0_9STRA</name>
<proteinExistence type="predicted"/>
<evidence type="ECO:0000259" key="1">
    <source>
        <dbReference type="Pfam" id="PF00149"/>
    </source>
</evidence>
<reference evidence="2" key="1">
    <citation type="submission" date="2021-01" db="EMBL/GenBank/DDBJ databases">
        <authorList>
            <person name="Corre E."/>
            <person name="Pelletier E."/>
            <person name="Niang G."/>
            <person name="Scheremetjew M."/>
            <person name="Finn R."/>
            <person name="Kale V."/>
            <person name="Holt S."/>
            <person name="Cochrane G."/>
            <person name="Meng A."/>
            <person name="Brown T."/>
            <person name="Cohen L."/>
        </authorList>
    </citation>
    <scope>NUCLEOTIDE SEQUENCE</scope>
    <source>
        <strain evidence="2">Pop2</strain>
    </source>
</reference>
<dbReference type="InterPro" id="IPR004843">
    <property type="entry name" value="Calcineurin-like_PHP"/>
</dbReference>
<accession>A0A6U3TKS0</accession>
<evidence type="ECO:0000313" key="2">
    <source>
        <dbReference type="EMBL" id="CAD9349951.1"/>
    </source>
</evidence>
<dbReference type="EMBL" id="HBGN01032838">
    <property type="protein sequence ID" value="CAD9349951.1"/>
    <property type="molecule type" value="Transcribed_RNA"/>
</dbReference>
<dbReference type="Pfam" id="PF00149">
    <property type="entry name" value="Metallophos"/>
    <property type="match status" value="1"/>
</dbReference>
<dbReference type="SUPFAM" id="SSF56300">
    <property type="entry name" value="Metallo-dependent phosphatases"/>
    <property type="match status" value="1"/>
</dbReference>
<protein>
    <recommendedName>
        <fullName evidence="1">Calcineurin-like phosphoesterase domain-containing protein</fullName>
    </recommendedName>
</protein>
<feature type="domain" description="Calcineurin-like phosphoesterase" evidence="1">
    <location>
        <begin position="195"/>
        <end position="405"/>
    </location>
</feature>
<dbReference type="PANTHER" id="PTHR12905:SF18">
    <property type="entry name" value="ESTER HYDROLASE, PUTATIVE (AFU_ORTHOLOGUE AFUA_4G03130)-RELATED"/>
    <property type="match status" value="1"/>
</dbReference>
<dbReference type="GO" id="GO:0016787">
    <property type="term" value="F:hydrolase activity"/>
    <property type="evidence" value="ECO:0007669"/>
    <property type="project" value="InterPro"/>
</dbReference>
<dbReference type="Gene3D" id="3.60.21.10">
    <property type="match status" value="1"/>
</dbReference>
<gene>
    <name evidence="2" type="ORF">DBRI1063_LOCUS21212</name>
</gene>
<sequence length="467" mass="52179">MTILCLASPRTAAIVKASAENDKLHHVNSVKRAMEALEKRHYTCLVAALGTQAESYIFPEKKSHHSPLLSFAAQYRPSMARIVYSKHACSHHSVSRLCLESGAADAVVSSPETFLQAWRTLVRPSSPGEQKDALSLMTPLDQRRKRERQLLSASNCPGDIKTVRVRILEKTTKRLEDQYSRSVSMGPKSTNGKTLKVVHVSDTHNMHRFVQLPEQGGDLFLHTGDICANYHGKANVLVDQFQDFLSWLHDVVCPIFKKVVFIAGNHDIYLDPTSKMCSSGEYKLARKCLDDFLLCHANVSYLENASTHFCGLHIYGTPIMTCRKESMGKRYFSNAFEKPQAERLLYWQMIPSDVDILLTHMPPTSAHGLYRSTASADLTQALQQSNKNGFYRYSPSLHAFGHDHRGFGILRGESGRPLYSNGSQEKLLQDDMYGGGTSLVFDLACDPVVSCEICYDNSNHSMGITSL</sequence>
<dbReference type="AlphaFoldDB" id="A0A6U3TKS0"/>
<dbReference type="InterPro" id="IPR051693">
    <property type="entry name" value="UPF0046_metallophosphoest"/>
</dbReference>
<organism evidence="2">
    <name type="scientific">Ditylum brightwellii</name>
    <dbReference type="NCBI Taxonomy" id="49249"/>
    <lineage>
        <taxon>Eukaryota</taxon>
        <taxon>Sar</taxon>
        <taxon>Stramenopiles</taxon>
        <taxon>Ochrophyta</taxon>
        <taxon>Bacillariophyta</taxon>
        <taxon>Mediophyceae</taxon>
        <taxon>Lithodesmiophycidae</taxon>
        <taxon>Lithodesmiales</taxon>
        <taxon>Lithodesmiaceae</taxon>
        <taxon>Ditylum</taxon>
    </lineage>
</organism>